<keyword evidence="8 13" id="KW-1133">Transmembrane helix</keyword>
<comment type="similarity">
    <text evidence="2">Belongs to the TMEM175 family.</text>
</comment>
<evidence type="ECO:0000256" key="5">
    <source>
        <dbReference type="ARBA" id="ARBA00022692"/>
    </source>
</evidence>
<evidence type="ECO:0000256" key="7">
    <source>
        <dbReference type="ARBA" id="ARBA00022958"/>
    </source>
</evidence>
<dbReference type="Proteomes" id="UP001155182">
    <property type="component" value="Unassembled WGS sequence"/>
</dbReference>
<feature type="transmembrane region" description="Helical" evidence="13">
    <location>
        <begin position="193"/>
        <end position="211"/>
    </location>
</feature>
<feature type="transmembrane region" description="Helical" evidence="13">
    <location>
        <begin position="20"/>
        <end position="39"/>
    </location>
</feature>
<evidence type="ECO:0000256" key="2">
    <source>
        <dbReference type="ARBA" id="ARBA00006920"/>
    </source>
</evidence>
<keyword evidence="3" id="KW-0813">Transport</keyword>
<proteinExistence type="inferred from homology"/>
<evidence type="ECO:0000256" key="13">
    <source>
        <dbReference type="SAM" id="Phobius"/>
    </source>
</evidence>
<evidence type="ECO:0000256" key="4">
    <source>
        <dbReference type="ARBA" id="ARBA00022538"/>
    </source>
</evidence>
<keyword evidence="11" id="KW-0407">Ion channel</keyword>
<dbReference type="Pfam" id="PF06736">
    <property type="entry name" value="TMEM175"/>
    <property type="match status" value="1"/>
</dbReference>
<evidence type="ECO:0000256" key="3">
    <source>
        <dbReference type="ARBA" id="ARBA00022448"/>
    </source>
</evidence>
<evidence type="ECO:0000313" key="15">
    <source>
        <dbReference type="Proteomes" id="UP001155182"/>
    </source>
</evidence>
<evidence type="ECO:0000256" key="8">
    <source>
        <dbReference type="ARBA" id="ARBA00022989"/>
    </source>
</evidence>
<sequence>MNNPLHNELKKEFQLERMILFSDAVFAIAITLLVIELKIPEISLNELTDHKLFESLVELLPRIIGFLVSFFLIGLYWTIHHRIFGFVVNYDQKLLWLNLFFLLAVVLMPFSSGFYSAYIFKLLKAPLIIYVTNVCFLSLMNMLLWRYISNPKHKLSEGIQPEFAQYFLTRAGIVTVGFFCMGLVYLFAPKFGVFVPLMIPVLMIIAKRRFILSSKQAQSV</sequence>
<keyword evidence="10 13" id="KW-0472">Membrane</keyword>
<dbReference type="EMBL" id="JAMWYS010000024">
    <property type="protein sequence ID" value="MCO4292626.1"/>
    <property type="molecule type" value="Genomic_DNA"/>
</dbReference>
<reference evidence="14" key="1">
    <citation type="submission" date="2022-06" db="EMBL/GenBank/DDBJ databases">
        <title>Solitalea sp. MAHUQ-68 isolated from rhizospheric soil.</title>
        <authorList>
            <person name="Huq M.A."/>
        </authorList>
    </citation>
    <scope>NUCLEOTIDE SEQUENCE</scope>
    <source>
        <strain evidence="14">MAHUQ-68</strain>
    </source>
</reference>
<evidence type="ECO:0000256" key="12">
    <source>
        <dbReference type="ARBA" id="ARBA00034430"/>
    </source>
</evidence>
<comment type="catalytic activity">
    <reaction evidence="12">
        <text>K(+)(in) = K(+)(out)</text>
        <dbReference type="Rhea" id="RHEA:29463"/>
        <dbReference type="ChEBI" id="CHEBI:29103"/>
    </reaction>
</comment>
<comment type="caution">
    <text evidence="14">The sequence shown here is derived from an EMBL/GenBank/DDBJ whole genome shotgun (WGS) entry which is preliminary data.</text>
</comment>
<keyword evidence="9" id="KW-0406">Ion transport</keyword>
<keyword evidence="7" id="KW-0630">Potassium</keyword>
<feature type="transmembrane region" description="Helical" evidence="13">
    <location>
        <begin position="59"/>
        <end position="79"/>
    </location>
</feature>
<keyword evidence="15" id="KW-1185">Reference proteome</keyword>
<gene>
    <name evidence="14" type="ORF">NF867_07120</name>
</gene>
<evidence type="ECO:0000313" key="14">
    <source>
        <dbReference type="EMBL" id="MCO4292626.1"/>
    </source>
</evidence>
<comment type="subcellular location">
    <subcellularLocation>
        <location evidence="1">Membrane</location>
        <topology evidence="1">Multi-pass membrane protein</topology>
    </subcellularLocation>
</comment>
<dbReference type="InterPro" id="IPR010617">
    <property type="entry name" value="TMEM175-like"/>
</dbReference>
<feature type="transmembrane region" description="Helical" evidence="13">
    <location>
        <begin position="166"/>
        <end position="187"/>
    </location>
</feature>
<evidence type="ECO:0000256" key="10">
    <source>
        <dbReference type="ARBA" id="ARBA00023136"/>
    </source>
</evidence>
<feature type="transmembrane region" description="Helical" evidence="13">
    <location>
        <begin position="127"/>
        <end position="145"/>
    </location>
</feature>
<dbReference type="AlphaFoldDB" id="A0A9X2F1S2"/>
<organism evidence="14 15">
    <name type="scientific">Solitalea agri</name>
    <dbReference type="NCBI Taxonomy" id="2953739"/>
    <lineage>
        <taxon>Bacteria</taxon>
        <taxon>Pseudomonadati</taxon>
        <taxon>Bacteroidota</taxon>
        <taxon>Sphingobacteriia</taxon>
        <taxon>Sphingobacteriales</taxon>
        <taxon>Sphingobacteriaceae</taxon>
        <taxon>Solitalea</taxon>
    </lineage>
</organism>
<evidence type="ECO:0000256" key="1">
    <source>
        <dbReference type="ARBA" id="ARBA00004141"/>
    </source>
</evidence>
<protein>
    <submittedName>
        <fullName evidence="14">TMEM175 family protein</fullName>
    </submittedName>
</protein>
<dbReference type="GO" id="GO:0016020">
    <property type="term" value="C:membrane"/>
    <property type="evidence" value="ECO:0007669"/>
    <property type="project" value="UniProtKB-SubCell"/>
</dbReference>
<keyword evidence="5 13" id="KW-0812">Transmembrane</keyword>
<dbReference type="PANTHER" id="PTHR31462">
    <property type="entry name" value="ENDOSOMAL/LYSOSOMAL POTASSIUM CHANNEL TMEM175"/>
    <property type="match status" value="1"/>
</dbReference>
<dbReference type="GO" id="GO:0005267">
    <property type="term" value="F:potassium channel activity"/>
    <property type="evidence" value="ECO:0007669"/>
    <property type="project" value="UniProtKB-KW"/>
</dbReference>
<keyword evidence="4" id="KW-0633">Potassium transport</keyword>
<feature type="transmembrane region" description="Helical" evidence="13">
    <location>
        <begin position="95"/>
        <end position="115"/>
    </location>
</feature>
<evidence type="ECO:0000256" key="11">
    <source>
        <dbReference type="ARBA" id="ARBA00023303"/>
    </source>
</evidence>
<name>A0A9X2F1S2_9SPHI</name>
<dbReference type="RefSeq" id="WP_252587109.1">
    <property type="nucleotide sequence ID" value="NZ_JAMWYS010000024.1"/>
</dbReference>
<accession>A0A9X2F1S2</accession>
<keyword evidence="6" id="KW-0631">Potassium channel</keyword>
<dbReference type="GO" id="GO:0015252">
    <property type="term" value="F:proton channel activity"/>
    <property type="evidence" value="ECO:0007669"/>
    <property type="project" value="InterPro"/>
</dbReference>
<evidence type="ECO:0000256" key="6">
    <source>
        <dbReference type="ARBA" id="ARBA00022826"/>
    </source>
</evidence>
<evidence type="ECO:0000256" key="9">
    <source>
        <dbReference type="ARBA" id="ARBA00023065"/>
    </source>
</evidence>
<dbReference type="PANTHER" id="PTHR31462:SF5">
    <property type="entry name" value="ENDOSOMAL_LYSOSOMAL PROTON CHANNEL TMEM175"/>
    <property type="match status" value="1"/>
</dbReference>